<keyword evidence="3" id="KW-0663">Pyridoxal phosphate</keyword>
<accession>A1WN20</accession>
<dbReference type="eggNOG" id="COG0520">
    <property type="taxonomic scope" value="Bacteria"/>
</dbReference>
<gene>
    <name evidence="7" type="ordered locus">Veis_3297</name>
</gene>
<evidence type="ECO:0000313" key="8">
    <source>
        <dbReference type="Proteomes" id="UP000000374"/>
    </source>
</evidence>
<dbReference type="PANTHER" id="PTHR43586:SF8">
    <property type="entry name" value="CYSTEINE DESULFURASE 1, CHLOROPLASTIC"/>
    <property type="match status" value="1"/>
</dbReference>
<dbReference type="InterPro" id="IPR020578">
    <property type="entry name" value="Aminotrans_V_PyrdxlP_BS"/>
</dbReference>
<name>A1WN20_VEREI</name>
<evidence type="ECO:0000256" key="2">
    <source>
        <dbReference type="ARBA" id="ARBA00010447"/>
    </source>
</evidence>
<dbReference type="HOGENOM" id="CLU_003433_2_4_4"/>
<dbReference type="AlphaFoldDB" id="A1WN20"/>
<dbReference type="GeneID" id="76461744"/>
<reference evidence="8" key="1">
    <citation type="submission" date="2006-12" db="EMBL/GenBank/DDBJ databases">
        <title>Complete sequence of chromosome 1 of Verminephrobacter eiseniae EF01-2.</title>
        <authorList>
            <person name="Copeland A."/>
            <person name="Lucas S."/>
            <person name="Lapidus A."/>
            <person name="Barry K."/>
            <person name="Detter J.C."/>
            <person name="Glavina del Rio T."/>
            <person name="Dalin E."/>
            <person name="Tice H."/>
            <person name="Pitluck S."/>
            <person name="Chertkov O."/>
            <person name="Brettin T."/>
            <person name="Bruce D."/>
            <person name="Han C."/>
            <person name="Tapia R."/>
            <person name="Gilna P."/>
            <person name="Schmutz J."/>
            <person name="Larimer F."/>
            <person name="Land M."/>
            <person name="Hauser L."/>
            <person name="Kyrpides N."/>
            <person name="Kim E."/>
            <person name="Stahl D."/>
            <person name="Richardson P."/>
        </authorList>
    </citation>
    <scope>NUCLEOTIDE SEQUENCE [LARGE SCALE GENOMIC DNA]</scope>
    <source>
        <strain evidence="8">EF01-2</strain>
    </source>
</reference>
<dbReference type="Gene3D" id="3.90.1150.10">
    <property type="entry name" value="Aspartate Aminotransferase, domain 1"/>
    <property type="match status" value="1"/>
</dbReference>
<dbReference type="InterPro" id="IPR000192">
    <property type="entry name" value="Aminotrans_V_dom"/>
</dbReference>
<evidence type="ECO:0000256" key="4">
    <source>
        <dbReference type="ARBA" id="ARBA00050776"/>
    </source>
</evidence>
<protein>
    <submittedName>
        <fullName evidence="7">Aminotransferase, class V</fullName>
    </submittedName>
</protein>
<proteinExistence type="inferred from homology"/>
<evidence type="ECO:0000256" key="5">
    <source>
        <dbReference type="RuleBase" id="RU004504"/>
    </source>
</evidence>
<dbReference type="PANTHER" id="PTHR43586">
    <property type="entry name" value="CYSTEINE DESULFURASE"/>
    <property type="match status" value="1"/>
</dbReference>
<evidence type="ECO:0000256" key="3">
    <source>
        <dbReference type="ARBA" id="ARBA00022898"/>
    </source>
</evidence>
<sequence length="393" mass="43053">MNLDTIRNDLCLDPGIAYLDNAAASVMPRQVLQAVTGYLERTATTGPYLPSFRRETYARLEEIRASTAAFIAASSEEIAFNKNGSEGISLVAQGLDWQEGDEVIITDFEMLSNLTPWLLLQQTRRILVRTVVSNAQGLLEPLALAALMTPRTRLISVTHLPNATGAVQPIAAVCRLAQERGIMSLINASQSFGLLPIDVRALGCDFLVACGRKALRGPEGTGILYVRAALIPRLTPVLTGWWNSSFDPERNSFTLPLTGKRFEAGCPIMPSMIGLGAAIDYANQMGIDQIACRVARLTAYTIERLLSIPGAQIYGPESVHDRMLIIPFNIHGVDADKIVQHLDAHGVIIEAGHFMATPIMKRHQISKMARISPHYFNTEAEIERAVALIRELL</sequence>
<dbReference type="Proteomes" id="UP000000374">
    <property type="component" value="Chromosome"/>
</dbReference>
<dbReference type="GO" id="GO:0008483">
    <property type="term" value="F:transaminase activity"/>
    <property type="evidence" value="ECO:0007669"/>
    <property type="project" value="UniProtKB-KW"/>
</dbReference>
<keyword evidence="7" id="KW-0032">Aminotransferase</keyword>
<comment type="similarity">
    <text evidence="2">Belongs to the class-V pyridoxal-phosphate-dependent aminotransferase family. Csd subfamily.</text>
</comment>
<dbReference type="InterPro" id="IPR015424">
    <property type="entry name" value="PyrdxlP-dep_Trfase"/>
</dbReference>
<evidence type="ECO:0000313" key="7">
    <source>
        <dbReference type="EMBL" id="ABM59027.1"/>
    </source>
</evidence>
<evidence type="ECO:0000256" key="1">
    <source>
        <dbReference type="ARBA" id="ARBA00001933"/>
    </source>
</evidence>
<dbReference type="EMBL" id="CP000542">
    <property type="protein sequence ID" value="ABM59027.1"/>
    <property type="molecule type" value="Genomic_DNA"/>
</dbReference>
<dbReference type="Gene3D" id="3.40.640.10">
    <property type="entry name" value="Type I PLP-dependent aspartate aminotransferase-like (Major domain)"/>
    <property type="match status" value="1"/>
</dbReference>
<dbReference type="SUPFAM" id="SSF53383">
    <property type="entry name" value="PLP-dependent transferases"/>
    <property type="match status" value="1"/>
</dbReference>
<dbReference type="RefSeq" id="WP_011811019.1">
    <property type="nucleotide sequence ID" value="NC_008786.1"/>
</dbReference>
<dbReference type="InterPro" id="IPR015422">
    <property type="entry name" value="PyrdxlP-dep_Trfase_small"/>
</dbReference>
<dbReference type="GO" id="GO:0031071">
    <property type="term" value="F:cysteine desulfurase activity"/>
    <property type="evidence" value="ECO:0007669"/>
    <property type="project" value="UniProtKB-EC"/>
</dbReference>
<dbReference type="OrthoDB" id="9764293at2"/>
<keyword evidence="7" id="KW-0808">Transferase</keyword>
<dbReference type="Pfam" id="PF00266">
    <property type="entry name" value="Aminotran_5"/>
    <property type="match status" value="1"/>
</dbReference>
<evidence type="ECO:0000259" key="6">
    <source>
        <dbReference type="Pfam" id="PF00266"/>
    </source>
</evidence>
<comment type="catalytic activity">
    <reaction evidence="4">
        <text>(sulfur carrier)-H + L-cysteine = (sulfur carrier)-SH + L-alanine</text>
        <dbReference type="Rhea" id="RHEA:43892"/>
        <dbReference type="Rhea" id="RHEA-COMP:14737"/>
        <dbReference type="Rhea" id="RHEA-COMP:14739"/>
        <dbReference type="ChEBI" id="CHEBI:29917"/>
        <dbReference type="ChEBI" id="CHEBI:35235"/>
        <dbReference type="ChEBI" id="CHEBI:57972"/>
        <dbReference type="ChEBI" id="CHEBI:64428"/>
        <dbReference type="EC" id="2.8.1.7"/>
    </reaction>
</comment>
<keyword evidence="8" id="KW-1185">Reference proteome</keyword>
<comment type="cofactor">
    <cofactor evidence="1 5">
        <name>pyridoxal 5'-phosphate</name>
        <dbReference type="ChEBI" id="CHEBI:597326"/>
    </cofactor>
</comment>
<feature type="domain" description="Aminotransferase class V" evidence="6">
    <location>
        <begin position="18"/>
        <end position="384"/>
    </location>
</feature>
<dbReference type="STRING" id="391735.Veis_3297"/>
<dbReference type="KEGG" id="vei:Veis_3297"/>
<dbReference type="InterPro" id="IPR015421">
    <property type="entry name" value="PyrdxlP-dep_Trfase_major"/>
</dbReference>
<dbReference type="PROSITE" id="PS00595">
    <property type="entry name" value="AA_TRANSFER_CLASS_5"/>
    <property type="match status" value="1"/>
</dbReference>
<organism evidence="7 8">
    <name type="scientific">Verminephrobacter eiseniae (strain EF01-2)</name>
    <dbReference type="NCBI Taxonomy" id="391735"/>
    <lineage>
        <taxon>Bacteria</taxon>
        <taxon>Pseudomonadati</taxon>
        <taxon>Pseudomonadota</taxon>
        <taxon>Betaproteobacteria</taxon>
        <taxon>Burkholderiales</taxon>
        <taxon>Comamonadaceae</taxon>
        <taxon>Verminephrobacter</taxon>
    </lineage>
</organism>